<keyword evidence="4" id="KW-0747">Spliceosome</keyword>
<evidence type="ECO:0000256" key="1">
    <source>
        <dbReference type="ARBA" id="ARBA00004123"/>
    </source>
</evidence>
<dbReference type="InterPro" id="IPR033871">
    <property type="entry name" value="LSm5"/>
</dbReference>
<evidence type="ECO:0000313" key="10">
    <source>
        <dbReference type="EMBL" id="CBK23146.2"/>
    </source>
</evidence>
<dbReference type="OrthoDB" id="429711at2759"/>
<dbReference type="Proteomes" id="UP000008312">
    <property type="component" value="Unassembled WGS sequence"/>
</dbReference>
<dbReference type="PANTHER" id="PTHR20971:SF0">
    <property type="entry name" value="U6 SNRNA-ASSOCIATED SM-LIKE PROTEIN LSM5"/>
    <property type="match status" value="1"/>
</dbReference>
<sequence length="61" mass="6927">MKGETEFTGILRGFDAYLTMILEDVTVSTLTNHGVVSNKMSRALVNGRCICMVRFWFCFCL</sequence>
<dbReference type="PANTHER" id="PTHR20971">
    <property type="entry name" value="U6 SNRNA-ASSOCIATED PROTEIN"/>
    <property type="match status" value="1"/>
</dbReference>
<dbReference type="RefSeq" id="XP_012897194.1">
    <property type="nucleotide sequence ID" value="XM_013041740.1"/>
</dbReference>
<dbReference type="GO" id="GO:1990726">
    <property type="term" value="C:Lsm1-7-Pat1 complex"/>
    <property type="evidence" value="ECO:0007669"/>
    <property type="project" value="TreeGrafter"/>
</dbReference>
<dbReference type="EMBL" id="FN668655">
    <property type="protein sequence ID" value="CBK23146.2"/>
    <property type="molecule type" value="Genomic_DNA"/>
</dbReference>
<evidence type="ECO:0000256" key="4">
    <source>
        <dbReference type="ARBA" id="ARBA00022728"/>
    </source>
</evidence>
<proteinExistence type="inferred from homology"/>
<evidence type="ECO:0000313" key="11">
    <source>
        <dbReference type="Proteomes" id="UP000008312"/>
    </source>
</evidence>
<evidence type="ECO:0000256" key="3">
    <source>
        <dbReference type="ARBA" id="ARBA00022664"/>
    </source>
</evidence>
<dbReference type="GO" id="GO:0005681">
    <property type="term" value="C:spliceosomal complex"/>
    <property type="evidence" value="ECO:0007669"/>
    <property type="project" value="UniProtKB-KW"/>
</dbReference>
<dbReference type="GeneID" id="24920192"/>
<dbReference type="InParanoid" id="D8M507"/>
<comment type="similarity">
    <text evidence="2">Belongs to the snRNP Sm proteins family.</text>
</comment>
<dbReference type="OMA" id="ECRITKL"/>
<dbReference type="InterPro" id="IPR010920">
    <property type="entry name" value="LSM_dom_sf"/>
</dbReference>
<evidence type="ECO:0000259" key="9">
    <source>
        <dbReference type="Pfam" id="PF01423"/>
    </source>
</evidence>
<evidence type="ECO:0000256" key="6">
    <source>
        <dbReference type="ARBA" id="ARBA00023187"/>
    </source>
</evidence>
<dbReference type="Pfam" id="PF01423">
    <property type="entry name" value="LSM"/>
    <property type="match status" value="1"/>
</dbReference>
<evidence type="ECO:0000256" key="7">
    <source>
        <dbReference type="ARBA" id="ARBA00023242"/>
    </source>
</evidence>
<dbReference type="GO" id="GO:0000398">
    <property type="term" value="P:mRNA splicing, via spliceosome"/>
    <property type="evidence" value="ECO:0007669"/>
    <property type="project" value="TreeGrafter"/>
</dbReference>
<keyword evidence="7" id="KW-0539">Nucleus</keyword>
<gene>
    <name evidence="10" type="ORF">GSBLH_T00003069001</name>
</gene>
<protein>
    <recommendedName>
        <fullName evidence="9">Sm domain-containing protein</fullName>
    </recommendedName>
</protein>
<name>D8M507_BLAHO</name>
<evidence type="ECO:0000256" key="8">
    <source>
        <dbReference type="ARBA" id="ARBA00023274"/>
    </source>
</evidence>
<dbReference type="AlphaFoldDB" id="D8M507"/>
<evidence type="ECO:0000256" key="5">
    <source>
        <dbReference type="ARBA" id="ARBA00022884"/>
    </source>
</evidence>
<dbReference type="Gene3D" id="2.30.30.100">
    <property type="match status" value="1"/>
</dbReference>
<keyword evidence="6" id="KW-0508">mRNA splicing</keyword>
<comment type="subcellular location">
    <subcellularLocation>
        <location evidence="1">Nucleus</location>
    </subcellularLocation>
</comment>
<keyword evidence="3" id="KW-0507">mRNA processing</keyword>
<evidence type="ECO:0000256" key="2">
    <source>
        <dbReference type="ARBA" id="ARBA00006850"/>
    </source>
</evidence>
<accession>D8M507</accession>
<dbReference type="GO" id="GO:0046540">
    <property type="term" value="C:U4/U6 x U5 tri-snRNP complex"/>
    <property type="evidence" value="ECO:0007669"/>
    <property type="project" value="TreeGrafter"/>
</dbReference>
<keyword evidence="5" id="KW-0694">RNA-binding</keyword>
<dbReference type="InterPro" id="IPR001163">
    <property type="entry name" value="Sm_dom_euk/arc"/>
</dbReference>
<dbReference type="SUPFAM" id="SSF50182">
    <property type="entry name" value="Sm-like ribonucleoproteins"/>
    <property type="match status" value="1"/>
</dbReference>
<organism evidence="10">
    <name type="scientific">Blastocystis hominis</name>
    <dbReference type="NCBI Taxonomy" id="12968"/>
    <lineage>
        <taxon>Eukaryota</taxon>
        <taxon>Sar</taxon>
        <taxon>Stramenopiles</taxon>
        <taxon>Bigyra</taxon>
        <taxon>Opalozoa</taxon>
        <taxon>Opalinata</taxon>
        <taxon>Blastocystidae</taxon>
        <taxon>Blastocystis</taxon>
    </lineage>
</organism>
<reference evidence="10" key="1">
    <citation type="submission" date="2010-02" db="EMBL/GenBank/DDBJ databases">
        <title>Sequencing and annotation of the Blastocystis hominis genome.</title>
        <authorList>
            <person name="Wincker P."/>
        </authorList>
    </citation>
    <scope>NUCLEOTIDE SEQUENCE</scope>
    <source>
        <strain evidence="10">Singapore isolate B</strain>
    </source>
</reference>
<keyword evidence="11" id="KW-1185">Reference proteome</keyword>
<dbReference type="GO" id="GO:0005688">
    <property type="term" value="C:U6 snRNP"/>
    <property type="evidence" value="ECO:0007669"/>
    <property type="project" value="TreeGrafter"/>
</dbReference>
<keyword evidence="8" id="KW-0687">Ribonucleoprotein</keyword>
<feature type="domain" description="Sm" evidence="9">
    <location>
        <begin position="1"/>
        <end position="54"/>
    </location>
</feature>
<dbReference type="GO" id="GO:0003723">
    <property type="term" value="F:RNA binding"/>
    <property type="evidence" value="ECO:0007669"/>
    <property type="project" value="UniProtKB-KW"/>
</dbReference>